<feature type="region of interest" description="Disordered" evidence="1">
    <location>
        <begin position="1"/>
        <end position="26"/>
    </location>
</feature>
<keyword evidence="4" id="KW-1185">Reference proteome</keyword>
<reference evidence="3" key="1">
    <citation type="journal article" date="2020" name="bioRxiv">
        <title>Whole genome comparisons of ergot fungi reveals the divergence and evolution of species within the genus Claviceps are the result of varying mechanisms driving genome evolution and host range expansion.</title>
        <authorList>
            <person name="Wyka S.A."/>
            <person name="Mondo S.J."/>
            <person name="Liu M."/>
            <person name="Dettman J."/>
            <person name="Nalam V."/>
            <person name="Broders K.D."/>
        </authorList>
    </citation>
    <scope>NUCLEOTIDE SEQUENCE</scope>
    <source>
        <strain evidence="3">CCC 602</strain>
    </source>
</reference>
<dbReference type="AlphaFoldDB" id="A0A9P7NDC6"/>
<evidence type="ECO:0000256" key="1">
    <source>
        <dbReference type="SAM" id="MobiDB-lite"/>
    </source>
</evidence>
<keyword evidence="2" id="KW-0812">Transmembrane</keyword>
<dbReference type="OrthoDB" id="5089392at2759"/>
<feature type="transmembrane region" description="Helical" evidence="2">
    <location>
        <begin position="316"/>
        <end position="335"/>
    </location>
</feature>
<evidence type="ECO:0000313" key="3">
    <source>
        <dbReference type="EMBL" id="KAG6011420.1"/>
    </source>
</evidence>
<evidence type="ECO:0000313" key="4">
    <source>
        <dbReference type="Proteomes" id="UP000748025"/>
    </source>
</evidence>
<proteinExistence type="predicted"/>
<gene>
    <name evidence="3" type="ORF">E4U43_008329</name>
</gene>
<keyword evidence="2" id="KW-0472">Membrane</keyword>
<accession>A0A9P7NDC6</accession>
<protein>
    <recommendedName>
        <fullName evidence="5">Integral membrane protein</fullName>
    </recommendedName>
</protein>
<name>A0A9P7NDC6_9HYPO</name>
<evidence type="ECO:0000256" key="2">
    <source>
        <dbReference type="SAM" id="Phobius"/>
    </source>
</evidence>
<keyword evidence="2" id="KW-1133">Transmembrane helix</keyword>
<feature type="transmembrane region" description="Helical" evidence="2">
    <location>
        <begin position="122"/>
        <end position="145"/>
    </location>
</feature>
<sequence length="504" mass="55204">MVVESGLGRTPGDSALSRPEDPSPVPELAAVKEAVLDVQASQQGAARAALSNGHGRGRVPDDDLPPRQPNQEQRVKLARDKRGQWTLAPDGHLANNLSWVVGFMELANAGDFAANVWNDVPIPVYAIVFMAVGGAVAGTMSIFAFRDARRACYNVRYLRKQRRVLLEEKRERELRLAATVDLDVMLAINFRELGTELVSRWIMDLLMGFGAILICIGTYLAIGGANPAVYLASNLLSGYVGNTPIALFGLVNFSWAAFIFCKAQSHVTHAQQLLGSCTAAALVKRRARKVQVYSVINGTATVLGGVASMITATRWWGYVLLIPVILSSIFCNIWWRKMIGYTRSEGHPPIRRHELVHALELAAAADFSPSDEVEAVRQWCPELPDSLAGTLSLLSYHSLFPQFCLAVVANSDLYHALAGNGTEMNEMTLTPADICALSATWHPTLLVIAKTLIKNVRPDHFSNRERYLAELLGTYCTMARRETIEKESDDAASHPPQADATEKL</sequence>
<evidence type="ECO:0008006" key="5">
    <source>
        <dbReference type="Google" id="ProtNLM"/>
    </source>
</evidence>
<dbReference type="EMBL" id="SRPW01000882">
    <property type="protein sequence ID" value="KAG6011420.1"/>
    <property type="molecule type" value="Genomic_DNA"/>
</dbReference>
<feature type="transmembrane region" description="Helical" evidence="2">
    <location>
        <begin position="292"/>
        <end position="310"/>
    </location>
</feature>
<dbReference type="Proteomes" id="UP000748025">
    <property type="component" value="Unassembled WGS sequence"/>
</dbReference>
<feature type="region of interest" description="Disordered" evidence="1">
    <location>
        <begin position="485"/>
        <end position="504"/>
    </location>
</feature>
<organism evidence="3 4">
    <name type="scientific">Claviceps pusilla</name>
    <dbReference type="NCBI Taxonomy" id="123648"/>
    <lineage>
        <taxon>Eukaryota</taxon>
        <taxon>Fungi</taxon>
        <taxon>Dikarya</taxon>
        <taxon>Ascomycota</taxon>
        <taxon>Pezizomycotina</taxon>
        <taxon>Sordariomycetes</taxon>
        <taxon>Hypocreomycetidae</taxon>
        <taxon>Hypocreales</taxon>
        <taxon>Clavicipitaceae</taxon>
        <taxon>Claviceps</taxon>
    </lineage>
</organism>
<feature type="transmembrane region" description="Helical" evidence="2">
    <location>
        <begin position="201"/>
        <end position="222"/>
    </location>
</feature>
<feature type="region of interest" description="Disordered" evidence="1">
    <location>
        <begin position="42"/>
        <end position="72"/>
    </location>
</feature>
<comment type="caution">
    <text evidence="3">The sequence shown here is derived from an EMBL/GenBank/DDBJ whole genome shotgun (WGS) entry which is preliminary data.</text>
</comment>
<feature type="transmembrane region" description="Helical" evidence="2">
    <location>
        <begin position="242"/>
        <end position="261"/>
    </location>
</feature>